<dbReference type="PANTHER" id="PTHR43394:SF1">
    <property type="entry name" value="ATP-BINDING CASSETTE SUB-FAMILY B MEMBER 10, MITOCHONDRIAL"/>
    <property type="match status" value="1"/>
</dbReference>
<evidence type="ECO:0000256" key="9">
    <source>
        <dbReference type="SAM" id="Phobius"/>
    </source>
</evidence>
<dbReference type="Pfam" id="PF00005">
    <property type="entry name" value="ABC_tran"/>
    <property type="match status" value="1"/>
</dbReference>
<dbReference type="eggNOG" id="COG1132">
    <property type="taxonomic scope" value="Bacteria"/>
</dbReference>
<keyword evidence="4 9" id="KW-0812">Transmembrane</keyword>
<comment type="caution">
    <text evidence="12">The sequence shown here is derived from an EMBL/GenBank/DDBJ whole genome shotgun (WGS) entry which is preliminary data.</text>
</comment>
<feature type="transmembrane region" description="Helical" evidence="9">
    <location>
        <begin position="33"/>
        <end position="53"/>
    </location>
</feature>
<evidence type="ECO:0000256" key="2">
    <source>
        <dbReference type="ARBA" id="ARBA00022448"/>
    </source>
</evidence>
<evidence type="ECO:0000313" key="12">
    <source>
        <dbReference type="EMBL" id="EPX58671.1"/>
    </source>
</evidence>
<gene>
    <name evidence="12" type="ORF">D187_003869</name>
</gene>
<dbReference type="OrthoDB" id="5480201at2"/>
<feature type="domain" description="ABC transporter" evidence="10">
    <location>
        <begin position="359"/>
        <end position="596"/>
    </location>
</feature>
<protein>
    <recommendedName>
        <fullName evidence="14">ABC transporter ATP-binding protein</fullName>
    </recommendedName>
</protein>
<dbReference type="Gene3D" id="1.20.1560.10">
    <property type="entry name" value="ABC transporter type 1, transmembrane domain"/>
    <property type="match status" value="1"/>
</dbReference>
<dbReference type="InterPro" id="IPR039421">
    <property type="entry name" value="Type_1_exporter"/>
</dbReference>
<dbReference type="SUPFAM" id="SSF90123">
    <property type="entry name" value="ABC transporter transmembrane region"/>
    <property type="match status" value="1"/>
</dbReference>
<evidence type="ECO:0000256" key="6">
    <source>
        <dbReference type="ARBA" id="ARBA00022840"/>
    </source>
</evidence>
<dbReference type="SMART" id="SM00382">
    <property type="entry name" value="AAA"/>
    <property type="match status" value="1"/>
</dbReference>
<dbReference type="InterPro" id="IPR017871">
    <property type="entry name" value="ABC_transporter-like_CS"/>
</dbReference>
<proteinExistence type="predicted"/>
<dbReference type="PROSITE" id="PS50929">
    <property type="entry name" value="ABC_TM1F"/>
    <property type="match status" value="1"/>
</dbReference>
<reference evidence="12" key="1">
    <citation type="submission" date="2013-05" db="EMBL/GenBank/DDBJ databases">
        <title>Genome assembly of Cystobacter fuscus DSM 2262.</title>
        <authorList>
            <person name="Sharma G."/>
            <person name="Khatri I."/>
            <person name="Kaur C."/>
            <person name="Mayilraj S."/>
            <person name="Subramanian S."/>
        </authorList>
    </citation>
    <scope>NUCLEOTIDE SEQUENCE [LARGE SCALE GENOMIC DNA]</scope>
    <source>
        <strain evidence="12">DSM 2262</strain>
    </source>
</reference>
<keyword evidence="3" id="KW-1003">Cell membrane</keyword>
<dbReference type="InterPro" id="IPR003439">
    <property type="entry name" value="ABC_transporter-like_ATP-bd"/>
</dbReference>
<dbReference type="PANTHER" id="PTHR43394">
    <property type="entry name" value="ATP-DEPENDENT PERMEASE MDL1, MITOCHONDRIAL"/>
    <property type="match status" value="1"/>
</dbReference>
<comment type="subcellular location">
    <subcellularLocation>
        <location evidence="1">Cell membrane</location>
        <topology evidence="1">Multi-pass membrane protein</topology>
    </subcellularLocation>
</comment>
<evidence type="ECO:0000313" key="13">
    <source>
        <dbReference type="Proteomes" id="UP000011682"/>
    </source>
</evidence>
<keyword evidence="6" id="KW-0067">ATP-binding</keyword>
<feature type="transmembrane region" description="Helical" evidence="9">
    <location>
        <begin position="162"/>
        <end position="186"/>
    </location>
</feature>
<organism evidence="12 13">
    <name type="scientific">Cystobacter fuscus (strain ATCC 25194 / DSM 2262 / NBRC 100088 / M29)</name>
    <dbReference type="NCBI Taxonomy" id="1242864"/>
    <lineage>
        <taxon>Bacteria</taxon>
        <taxon>Pseudomonadati</taxon>
        <taxon>Myxococcota</taxon>
        <taxon>Myxococcia</taxon>
        <taxon>Myxococcales</taxon>
        <taxon>Cystobacterineae</taxon>
        <taxon>Archangiaceae</taxon>
        <taxon>Cystobacter</taxon>
    </lineage>
</organism>
<dbReference type="InterPro" id="IPR003593">
    <property type="entry name" value="AAA+_ATPase"/>
</dbReference>
<dbReference type="GO" id="GO:0015421">
    <property type="term" value="F:ABC-type oligopeptide transporter activity"/>
    <property type="evidence" value="ECO:0007669"/>
    <property type="project" value="TreeGrafter"/>
</dbReference>
<dbReference type="RefSeq" id="WP_002624640.1">
    <property type="nucleotide sequence ID" value="NZ_ANAH02000023.1"/>
</dbReference>
<evidence type="ECO:0000259" key="10">
    <source>
        <dbReference type="PROSITE" id="PS50893"/>
    </source>
</evidence>
<dbReference type="Gene3D" id="3.40.50.300">
    <property type="entry name" value="P-loop containing nucleotide triphosphate hydrolases"/>
    <property type="match status" value="1"/>
</dbReference>
<keyword evidence="13" id="KW-1185">Reference proteome</keyword>
<dbReference type="EMBL" id="ANAH02000023">
    <property type="protein sequence ID" value="EPX58671.1"/>
    <property type="molecule type" value="Genomic_DNA"/>
</dbReference>
<sequence length="620" mass="68490">MASTGRPRTQAPLTLAFVWRVLRLVWNTDPPGTLLAAVLLVVGACIPTGLLWASKGVVDGVAAGIARPSEENLYRVLGWIGLMALLAISRELFQALAEYVNDGLGRKVEAQATLSVLAKAASLDLAHFDTPHFYDQLEKATREVGFRPMVLYRETLRGMQSLATLVAQGVLVVGLFPAALAIVLLACIPEMRFQFRGVARKFGLMDMRSPSGRRLAYYQGILTDGTLAKEMRVFGVAPWLLEHMRERLKTFLTEDRALASQNARLGLGGRVLSRVAYYGAYGALALEALGGRMSLGTLTMGVAALQTLQIHLSSVLMSLSSAFEHNLFLSRYFEFLRLQPTLQDRAPRVPLPRDIHHEVELRQVGFRYPGAEQPTLHDINLRLRPGEVVSIVGENGSGKTTLVKLLARLYDPSEGVMTLNGTDLRQFDPDEYRSLVSVVWQDFARFELTLRDNVLLGNEARADQLEAALHAAGLDDVVAGLPHGVNTMLGRAFEDGVQLSSGQWQRIAVARAFVRAAPLLILDEPSSALDARQEHDLFHRLRELGRGRAVVFITHRLSSTRVADRIVVLDKGRIVEQGDHESLLRAEGTYARLFRLQASPYVDDLEPRETPAEPMLRTLG</sequence>
<dbReference type="GO" id="GO:0005886">
    <property type="term" value="C:plasma membrane"/>
    <property type="evidence" value="ECO:0007669"/>
    <property type="project" value="UniProtKB-SubCell"/>
</dbReference>
<evidence type="ECO:0000259" key="11">
    <source>
        <dbReference type="PROSITE" id="PS50929"/>
    </source>
</evidence>
<evidence type="ECO:0000256" key="7">
    <source>
        <dbReference type="ARBA" id="ARBA00022989"/>
    </source>
</evidence>
<dbReference type="Proteomes" id="UP000011682">
    <property type="component" value="Unassembled WGS sequence"/>
</dbReference>
<dbReference type="PROSITE" id="PS50893">
    <property type="entry name" value="ABC_TRANSPORTER_2"/>
    <property type="match status" value="1"/>
</dbReference>
<keyword evidence="7 9" id="KW-1133">Transmembrane helix</keyword>
<evidence type="ECO:0000256" key="5">
    <source>
        <dbReference type="ARBA" id="ARBA00022741"/>
    </source>
</evidence>
<feature type="domain" description="ABC transmembrane type-1" evidence="11">
    <location>
        <begin position="34"/>
        <end position="321"/>
    </location>
</feature>
<dbReference type="GO" id="GO:0016887">
    <property type="term" value="F:ATP hydrolysis activity"/>
    <property type="evidence" value="ECO:0007669"/>
    <property type="project" value="InterPro"/>
</dbReference>
<keyword evidence="2" id="KW-0813">Transport</keyword>
<keyword evidence="8 9" id="KW-0472">Membrane</keyword>
<evidence type="ECO:0000256" key="1">
    <source>
        <dbReference type="ARBA" id="ARBA00004651"/>
    </source>
</evidence>
<dbReference type="InterPro" id="IPR011527">
    <property type="entry name" value="ABC1_TM_dom"/>
</dbReference>
<evidence type="ECO:0000256" key="8">
    <source>
        <dbReference type="ARBA" id="ARBA00023136"/>
    </source>
</evidence>
<dbReference type="PROSITE" id="PS00211">
    <property type="entry name" value="ABC_TRANSPORTER_1"/>
    <property type="match status" value="1"/>
</dbReference>
<dbReference type="SUPFAM" id="SSF52540">
    <property type="entry name" value="P-loop containing nucleoside triphosphate hydrolases"/>
    <property type="match status" value="1"/>
</dbReference>
<evidence type="ECO:0000256" key="4">
    <source>
        <dbReference type="ARBA" id="ARBA00022692"/>
    </source>
</evidence>
<evidence type="ECO:0008006" key="14">
    <source>
        <dbReference type="Google" id="ProtNLM"/>
    </source>
</evidence>
<accession>S9P682</accession>
<name>S9P682_CYSF2</name>
<dbReference type="InterPro" id="IPR036640">
    <property type="entry name" value="ABC1_TM_sf"/>
</dbReference>
<dbReference type="GO" id="GO:0005524">
    <property type="term" value="F:ATP binding"/>
    <property type="evidence" value="ECO:0007669"/>
    <property type="project" value="UniProtKB-KW"/>
</dbReference>
<evidence type="ECO:0000256" key="3">
    <source>
        <dbReference type="ARBA" id="ARBA00022475"/>
    </source>
</evidence>
<dbReference type="InterPro" id="IPR027417">
    <property type="entry name" value="P-loop_NTPase"/>
</dbReference>
<keyword evidence="5" id="KW-0547">Nucleotide-binding</keyword>
<dbReference type="AlphaFoldDB" id="S9P682"/>
<dbReference type="FunFam" id="3.40.50.300:FF:000221">
    <property type="entry name" value="Multidrug ABC transporter ATP-binding protein"/>
    <property type="match status" value="1"/>
</dbReference>